<evidence type="ECO:0000256" key="1">
    <source>
        <dbReference type="SAM" id="SignalP"/>
    </source>
</evidence>
<dbReference type="GO" id="GO:0046872">
    <property type="term" value="F:metal ion binding"/>
    <property type="evidence" value="ECO:0007669"/>
    <property type="project" value="InterPro"/>
</dbReference>
<name>A0A4U1CFE9_9SPHI</name>
<dbReference type="InterPro" id="IPR011249">
    <property type="entry name" value="Metalloenz_LuxS/M16"/>
</dbReference>
<dbReference type="SUPFAM" id="SSF63411">
    <property type="entry name" value="LuxS/MPP-like metallohydrolase"/>
    <property type="match status" value="1"/>
</dbReference>
<comment type="caution">
    <text evidence="2">The sequence shown here is derived from an EMBL/GenBank/DDBJ whole genome shotgun (WGS) entry which is preliminary data.</text>
</comment>
<dbReference type="OrthoDB" id="767018at2"/>
<feature type="signal peptide" evidence="1">
    <location>
        <begin position="1"/>
        <end position="20"/>
    </location>
</feature>
<reference evidence="2 3" key="1">
    <citation type="submission" date="2019-04" db="EMBL/GenBank/DDBJ databases">
        <title>Pedobacter sp. RP-3-15 sp. nov., isolated from Arctic soil.</title>
        <authorList>
            <person name="Dahal R.H."/>
            <person name="Kim D.-U."/>
        </authorList>
    </citation>
    <scope>NUCLEOTIDE SEQUENCE [LARGE SCALE GENOMIC DNA]</scope>
    <source>
        <strain evidence="2 3">RP-3-15</strain>
    </source>
</reference>
<gene>
    <name evidence="2" type="ORF">FA047_14985</name>
</gene>
<keyword evidence="1" id="KW-0732">Signal</keyword>
<feature type="chain" id="PRO_5020754689" evidence="1">
    <location>
        <begin position="21"/>
        <end position="207"/>
    </location>
</feature>
<organism evidence="2 3">
    <name type="scientific">Pedobacter frigoris</name>
    <dbReference type="NCBI Taxonomy" id="2571272"/>
    <lineage>
        <taxon>Bacteria</taxon>
        <taxon>Pseudomonadati</taxon>
        <taxon>Bacteroidota</taxon>
        <taxon>Sphingobacteriia</taxon>
        <taxon>Sphingobacteriales</taxon>
        <taxon>Sphingobacteriaceae</taxon>
        <taxon>Pedobacter</taxon>
    </lineage>
</organism>
<sequence length="207" mass="22693">MNKILLTLTLTILYSQFVNAQSGHMKDPVSFKLKNGLTVVVAENNEAAKVFSSFTYEADLIDQINKTGAKEILTAMLNSTAASQANQVSFTEKGGNINAVTSDFEMALQALSVSVQEPMMEQELFDKYKTELIHSVKARDRFYPETFTEETLAGLTLNDVKTLYDAMSIPSKSYLTIAGNITTGQAKILAKKAFGSWKAVAPTEISK</sequence>
<protein>
    <submittedName>
        <fullName evidence="2">Insulinase family protein</fullName>
    </submittedName>
</protein>
<evidence type="ECO:0000313" key="3">
    <source>
        <dbReference type="Proteomes" id="UP000307244"/>
    </source>
</evidence>
<dbReference type="EMBL" id="SWBQ01000004">
    <property type="protein sequence ID" value="TKC05067.1"/>
    <property type="molecule type" value="Genomic_DNA"/>
</dbReference>
<dbReference type="AlphaFoldDB" id="A0A4U1CFE9"/>
<dbReference type="Gene3D" id="3.30.830.10">
    <property type="entry name" value="Metalloenzyme, LuxS/M16 peptidase-like"/>
    <property type="match status" value="2"/>
</dbReference>
<dbReference type="RefSeq" id="WP_136836886.1">
    <property type="nucleotide sequence ID" value="NZ_SWBQ01000004.1"/>
</dbReference>
<keyword evidence="3" id="KW-1185">Reference proteome</keyword>
<proteinExistence type="predicted"/>
<accession>A0A4U1CFE9</accession>
<evidence type="ECO:0000313" key="2">
    <source>
        <dbReference type="EMBL" id="TKC05067.1"/>
    </source>
</evidence>
<dbReference type="Proteomes" id="UP000307244">
    <property type="component" value="Unassembled WGS sequence"/>
</dbReference>